<evidence type="ECO:0000313" key="13">
    <source>
        <dbReference type="Proteomes" id="UP001500064"/>
    </source>
</evidence>
<dbReference type="PANTHER" id="PTHR12147:SF26">
    <property type="entry name" value="PEPTIDASE M28 DOMAIN-CONTAINING PROTEIN"/>
    <property type="match status" value="1"/>
</dbReference>
<evidence type="ECO:0000256" key="4">
    <source>
        <dbReference type="ARBA" id="ARBA00022723"/>
    </source>
</evidence>
<gene>
    <name evidence="12" type="primary">paaP_1</name>
    <name evidence="12" type="ORF">GCM10009733_022420</name>
</gene>
<dbReference type="InterPro" id="IPR041756">
    <property type="entry name" value="M28_SGAP-like"/>
</dbReference>
<keyword evidence="6" id="KW-0378">Hydrolase</keyword>
<dbReference type="PANTHER" id="PTHR12147">
    <property type="entry name" value="METALLOPEPTIDASE M28 FAMILY MEMBER"/>
    <property type="match status" value="1"/>
</dbReference>
<keyword evidence="4" id="KW-0479">Metal-binding</keyword>
<evidence type="ECO:0000256" key="8">
    <source>
        <dbReference type="SAM" id="MobiDB-lite"/>
    </source>
</evidence>
<evidence type="ECO:0000259" key="11">
    <source>
        <dbReference type="Pfam" id="PF04389"/>
    </source>
</evidence>
<accession>A0ABP4QY39</accession>
<evidence type="ECO:0000313" key="12">
    <source>
        <dbReference type="EMBL" id="GAA1625247.1"/>
    </source>
</evidence>
<evidence type="ECO:0000256" key="9">
    <source>
        <dbReference type="SAM" id="SignalP"/>
    </source>
</evidence>
<keyword evidence="2 12" id="KW-0031">Aminopeptidase</keyword>
<reference evidence="13" key="1">
    <citation type="journal article" date="2019" name="Int. J. Syst. Evol. Microbiol.">
        <title>The Global Catalogue of Microorganisms (GCM) 10K type strain sequencing project: providing services to taxonomists for standard genome sequencing and annotation.</title>
        <authorList>
            <consortium name="The Broad Institute Genomics Platform"/>
            <consortium name="The Broad Institute Genome Sequencing Center for Infectious Disease"/>
            <person name="Wu L."/>
            <person name="Ma J."/>
        </authorList>
    </citation>
    <scope>NUCLEOTIDE SEQUENCE [LARGE SCALE GENOMIC DNA]</scope>
    <source>
        <strain evidence="13">JCM 13929</strain>
    </source>
</reference>
<keyword evidence="5 9" id="KW-0732">Signal</keyword>
<evidence type="ECO:0000256" key="5">
    <source>
        <dbReference type="ARBA" id="ARBA00022729"/>
    </source>
</evidence>
<proteinExistence type="inferred from homology"/>
<feature type="signal peptide" evidence="9">
    <location>
        <begin position="1"/>
        <end position="31"/>
    </location>
</feature>
<dbReference type="InterPro" id="IPR045175">
    <property type="entry name" value="M28_fam"/>
</dbReference>
<sequence length="523" mass="54669">MRSRLRKGVLGAITAAAVALSPLAIASPADAQGPGHGHGHGHGPKDAVDKLVKAVSGKNVKKHLKAFQAIASANDNTRVSGTRGFDRSRDYVAGKLRHAGYDVTIQPFEFTFEGYITPPVLQKTNGTPKSYTYGFFSDYVAMVDSPAGGVTGAVQGVDLVLPPGAPNSSTSGCEASDFAGFTAGNVALMQRGTCNFRVKVDNAMTAGASAAIVFNEGQDGRTEVDLNPTLGGPGVTIPSFFTSFAVGQELAAAGSTVKMNWDPIVETRTTYNVIAQSRKGDPDNVVMLGAHLDSVQEGPGINDNGSGSAGTLEVALQMAKVKPKNQLRFAFWGAEEFGLLGSQHYVDSLTQEQRDKITLYLNFDMIGSPNYTFGIYDGDGDAFGTAGPPGSDVIEEDFEKFFARRGQPFTATAFTGRSDYGPFIAVGIPSGGLFTGAEVRKTEEEAAIFGGTAGLPLDPCYHSACDTIKNVNDKALDVNSDAIATLAGRYAFDTGTIGTTPPAPTARSGDARTHTHGPAISAS</sequence>
<feature type="domain" description="PA" evidence="10">
    <location>
        <begin position="159"/>
        <end position="250"/>
    </location>
</feature>
<dbReference type="Pfam" id="PF02225">
    <property type="entry name" value="PA"/>
    <property type="match status" value="1"/>
</dbReference>
<evidence type="ECO:0000256" key="1">
    <source>
        <dbReference type="ARBA" id="ARBA00005957"/>
    </source>
</evidence>
<name>A0ABP4QY39_9ACTN</name>
<dbReference type="Pfam" id="PF04389">
    <property type="entry name" value="Peptidase_M28"/>
    <property type="match status" value="1"/>
</dbReference>
<dbReference type="Gene3D" id="3.50.30.30">
    <property type="match status" value="1"/>
</dbReference>
<keyword evidence="3" id="KW-0645">Protease</keyword>
<feature type="region of interest" description="Disordered" evidence="8">
    <location>
        <begin position="496"/>
        <end position="523"/>
    </location>
</feature>
<feature type="chain" id="PRO_5046930311" evidence="9">
    <location>
        <begin position="32"/>
        <end position="523"/>
    </location>
</feature>
<keyword evidence="7" id="KW-0862">Zinc</keyword>
<dbReference type="SUPFAM" id="SSF52025">
    <property type="entry name" value="PA domain"/>
    <property type="match status" value="1"/>
</dbReference>
<evidence type="ECO:0000256" key="6">
    <source>
        <dbReference type="ARBA" id="ARBA00022801"/>
    </source>
</evidence>
<dbReference type="SUPFAM" id="SSF53187">
    <property type="entry name" value="Zn-dependent exopeptidases"/>
    <property type="match status" value="1"/>
</dbReference>
<evidence type="ECO:0000256" key="3">
    <source>
        <dbReference type="ARBA" id="ARBA00022670"/>
    </source>
</evidence>
<dbReference type="RefSeq" id="WP_346103781.1">
    <property type="nucleotide sequence ID" value="NZ_BAAAMU010000012.1"/>
</dbReference>
<dbReference type="CDD" id="cd03876">
    <property type="entry name" value="M28_SGAP_like"/>
    <property type="match status" value="1"/>
</dbReference>
<comment type="caution">
    <text evidence="12">The sequence shown here is derived from an EMBL/GenBank/DDBJ whole genome shotgun (WGS) entry which is preliminary data.</text>
</comment>
<comment type="similarity">
    <text evidence="1">Belongs to the peptidase M28 family. M28A subfamily.</text>
</comment>
<dbReference type="Proteomes" id="UP001500064">
    <property type="component" value="Unassembled WGS sequence"/>
</dbReference>
<dbReference type="GO" id="GO:0004177">
    <property type="term" value="F:aminopeptidase activity"/>
    <property type="evidence" value="ECO:0007669"/>
    <property type="project" value="UniProtKB-KW"/>
</dbReference>
<dbReference type="InterPro" id="IPR003137">
    <property type="entry name" value="PA_domain"/>
</dbReference>
<dbReference type="InterPro" id="IPR046450">
    <property type="entry name" value="PA_dom_sf"/>
</dbReference>
<protein>
    <submittedName>
        <fullName evidence="12">Aminopeptidase PaaP</fullName>
    </submittedName>
</protein>
<evidence type="ECO:0000259" key="10">
    <source>
        <dbReference type="Pfam" id="PF02225"/>
    </source>
</evidence>
<evidence type="ECO:0000256" key="2">
    <source>
        <dbReference type="ARBA" id="ARBA00022438"/>
    </source>
</evidence>
<dbReference type="InterPro" id="IPR007484">
    <property type="entry name" value="Peptidase_M28"/>
</dbReference>
<evidence type="ECO:0000256" key="7">
    <source>
        <dbReference type="ARBA" id="ARBA00022833"/>
    </source>
</evidence>
<dbReference type="Gene3D" id="3.40.630.10">
    <property type="entry name" value="Zn peptidases"/>
    <property type="match status" value="2"/>
</dbReference>
<keyword evidence="13" id="KW-1185">Reference proteome</keyword>
<dbReference type="EMBL" id="BAAAMU010000012">
    <property type="protein sequence ID" value="GAA1625247.1"/>
    <property type="molecule type" value="Genomic_DNA"/>
</dbReference>
<organism evidence="12 13">
    <name type="scientific">Nonomuraea maheshkhaliensis</name>
    <dbReference type="NCBI Taxonomy" id="419590"/>
    <lineage>
        <taxon>Bacteria</taxon>
        <taxon>Bacillati</taxon>
        <taxon>Actinomycetota</taxon>
        <taxon>Actinomycetes</taxon>
        <taxon>Streptosporangiales</taxon>
        <taxon>Streptosporangiaceae</taxon>
        <taxon>Nonomuraea</taxon>
    </lineage>
</organism>
<feature type="domain" description="Peptidase M28" evidence="11">
    <location>
        <begin position="272"/>
        <end position="486"/>
    </location>
</feature>